<proteinExistence type="inferred from homology"/>
<dbReference type="InterPro" id="IPR011042">
    <property type="entry name" value="6-blade_b-propeller_TolB-like"/>
</dbReference>
<name>A0AA37WEP0_9BACT</name>
<reference evidence="2" key="1">
    <citation type="journal article" date="2014" name="Int. J. Syst. Evol. Microbiol.">
        <title>Complete genome sequence of Corynebacterium casei LMG S-19264T (=DSM 44701T), isolated from a smear-ripened cheese.</title>
        <authorList>
            <consortium name="US DOE Joint Genome Institute (JGI-PGF)"/>
            <person name="Walter F."/>
            <person name="Albersmeier A."/>
            <person name="Kalinowski J."/>
            <person name="Ruckert C."/>
        </authorList>
    </citation>
    <scope>NUCLEOTIDE SEQUENCE</scope>
    <source>
        <strain evidence="2">NBRC 108769</strain>
    </source>
</reference>
<dbReference type="Gene3D" id="2.120.10.30">
    <property type="entry name" value="TolB, C-terminal domain"/>
    <property type="match status" value="1"/>
</dbReference>
<sequence length="1047" mass="117457">MRKHIILTTVFLLLAIIAADAQYFGQNKPRYQSFDFEVKETEHFDIYTYLKNPDMLKQLALQTEAWYKMHARIFRDTFAEKNPIIFYNNHADFQQTNAISGTIGIGTGGVTEGLKNRVVLPITFTTQQTNHVLGHELVHAFQYHKIIQGDSTSLQNLQNLPLWMVEGLAEYMSKGNADTYTSMWIRDAVANDDIPSLKDLNNPKYFPYRYGQAFWSFLAGIYGDQVIEPMFMNTAKYGLAVAVDSVLGTSIENLNNQWENALSTHYQPYVRNKKEDFIGKKVISEDNAGKMNVSPALSPNGKYVIFLSEKDLFSTELYLADAQSGEIIRRISSKTTDGHIDDINFLESAGTWSPDSKEFAYVAFSKGRNILVIKEAETGKTIQSTKIPNLLSFTNPAWHPNGKEIILTGLEQGQTDLYLYNIRRNKASKITDDIYSEIHANVNEEGTLIAFATDENSVKNGTTNGKYTFDIAIHDLESGTTKILDVFKGANNLNPNFDFEGNILFLSDRDGYRNMYKYVVATGEVLQMTDFIIGISGITEYSPAIAVSRKRDRVLMTNYNDHTYNIYKTVNKNLLNKPVDPADVNFDAGTLPVKSIGKRDLVNNQLEVMDKALSVSELETYKKVRYKPKFKLDYIGGGTGVAVGNSTFGNYTGLAGGIDMLFGDILGNNQIFAQASLNGEIYDAGGRVTYINRKNRIAYGFGLSHVPLRTGYQNYSFNQSDDLSPNTGFPYNVKQELNILRIFDDGGSVFAHLPFSKSLRLEAGLELTYRSFRNDLYTSYLQYDQLSGYSQQVDQDREKVPTGDVIQFDQYFSLVKGWKQSANIALVGDNSNFGLTSPLKGYRYRIGVEQHYGTDKYISGLADGRYYWWLKPVSLAVRGFAYTRFEQDVNSVYPFYIGQMGFVRGYGSLFSGATDLLSNYDIAFEQVLGSKVLMASGEVRLPFTGPKQLSLIGSKYLISDLALFYDAGVSFNEFSDLTEGRSVTVTRVGDDGIPMNVEEVRTSALLMSAGLSMRINLFGYMIAEPYFAVPIQKGSRGSFGLNIIPGW</sequence>
<accession>A0AA37WEP0</accession>
<evidence type="ECO:0000313" key="2">
    <source>
        <dbReference type="EMBL" id="GLR18058.1"/>
    </source>
</evidence>
<comment type="caution">
    <text evidence="2">The sequence shown here is derived from an EMBL/GenBank/DDBJ whole genome shotgun (WGS) entry which is preliminary data.</text>
</comment>
<keyword evidence="3" id="KW-1185">Reference proteome</keyword>
<protein>
    <submittedName>
        <fullName evidence="2">Peptidase S9</fullName>
    </submittedName>
</protein>
<dbReference type="SUPFAM" id="SSF82171">
    <property type="entry name" value="DPP6 N-terminal domain-like"/>
    <property type="match status" value="1"/>
</dbReference>
<dbReference type="PANTHER" id="PTHR36842">
    <property type="entry name" value="PROTEIN TOLB HOMOLOG"/>
    <property type="match status" value="1"/>
</dbReference>
<gene>
    <name evidence="2" type="ORF">GCM10007940_26730</name>
</gene>
<dbReference type="Pfam" id="PF07676">
    <property type="entry name" value="PD40"/>
    <property type="match status" value="1"/>
</dbReference>
<evidence type="ECO:0000313" key="3">
    <source>
        <dbReference type="Proteomes" id="UP001156666"/>
    </source>
</evidence>
<dbReference type="AlphaFoldDB" id="A0AA37WEP0"/>
<dbReference type="RefSeq" id="WP_235291733.1">
    <property type="nucleotide sequence ID" value="NZ_BSOH01000014.1"/>
</dbReference>
<dbReference type="Proteomes" id="UP001156666">
    <property type="component" value="Unassembled WGS sequence"/>
</dbReference>
<evidence type="ECO:0000256" key="1">
    <source>
        <dbReference type="ARBA" id="ARBA00009820"/>
    </source>
</evidence>
<organism evidence="2 3">
    <name type="scientific">Portibacter lacus</name>
    <dbReference type="NCBI Taxonomy" id="1099794"/>
    <lineage>
        <taxon>Bacteria</taxon>
        <taxon>Pseudomonadati</taxon>
        <taxon>Bacteroidota</taxon>
        <taxon>Saprospiria</taxon>
        <taxon>Saprospirales</taxon>
        <taxon>Haliscomenobacteraceae</taxon>
        <taxon>Portibacter</taxon>
    </lineage>
</organism>
<reference evidence="2" key="2">
    <citation type="submission" date="2023-01" db="EMBL/GenBank/DDBJ databases">
        <title>Draft genome sequence of Portibacter lacus strain NBRC 108769.</title>
        <authorList>
            <person name="Sun Q."/>
            <person name="Mori K."/>
        </authorList>
    </citation>
    <scope>NUCLEOTIDE SEQUENCE</scope>
    <source>
        <strain evidence="2">NBRC 108769</strain>
    </source>
</reference>
<comment type="similarity">
    <text evidence="1">Belongs to the TolB family.</text>
</comment>
<dbReference type="InterPro" id="IPR011659">
    <property type="entry name" value="WD40"/>
</dbReference>
<dbReference type="PANTHER" id="PTHR36842:SF1">
    <property type="entry name" value="PROTEIN TOLB"/>
    <property type="match status" value="1"/>
</dbReference>
<dbReference type="EMBL" id="BSOH01000014">
    <property type="protein sequence ID" value="GLR18058.1"/>
    <property type="molecule type" value="Genomic_DNA"/>
</dbReference>